<comment type="caution">
    <text evidence="3">The sequence shown here is derived from an EMBL/GenBank/DDBJ whole genome shotgun (WGS) entry which is preliminary data.</text>
</comment>
<proteinExistence type="predicted"/>
<protein>
    <submittedName>
        <fullName evidence="3">Pilus assembly protein</fullName>
    </submittedName>
</protein>
<keyword evidence="1" id="KW-0472">Membrane</keyword>
<evidence type="ECO:0000313" key="4">
    <source>
        <dbReference type="Proteomes" id="UP000698752"/>
    </source>
</evidence>
<gene>
    <name evidence="3" type="ORF">GXW78_12185</name>
</gene>
<organism evidence="3 4">
    <name type="scientific">Neoroseomonas terrae</name>
    <dbReference type="NCBI Taxonomy" id="424799"/>
    <lineage>
        <taxon>Bacteria</taxon>
        <taxon>Pseudomonadati</taxon>
        <taxon>Pseudomonadota</taxon>
        <taxon>Alphaproteobacteria</taxon>
        <taxon>Acetobacterales</taxon>
        <taxon>Acetobacteraceae</taxon>
        <taxon>Neoroseomonas</taxon>
    </lineage>
</organism>
<evidence type="ECO:0000313" key="3">
    <source>
        <dbReference type="EMBL" id="MBR0650425.1"/>
    </source>
</evidence>
<evidence type="ECO:0000259" key="2">
    <source>
        <dbReference type="Pfam" id="PF07811"/>
    </source>
</evidence>
<feature type="domain" description="TadE-like" evidence="2">
    <location>
        <begin position="13"/>
        <end position="48"/>
    </location>
</feature>
<feature type="transmembrane region" description="Helical" evidence="1">
    <location>
        <begin position="15"/>
        <end position="37"/>
    </location>
</feature>
<dbReference type="EMBL" id="JAAEDI010000012">
    <property type="protein sequence ID" value="MBR0650425.1"/>
    <property type="molecule type" value="Genomic_DNA"/>
</dbReference>
<dbReference type="InterPro" id="IPR012495">
    <property type="entry name" value="TadE-like_dom"/>
</dbReference>
<sequence>MQPADRYRACSRGAVALEFALVVPLFFIVVLATTDLIRLFRAQLRAETIAVQIGQIVSQCRTITTPGDRDNFWAHAQRIAGGIIDVNSATGGAVIISAVSRTTGSNPTNRLSWQMRTGNVTQTSRLGTTVNGTATVSDGFVVPANQTLLVTEVFAFVQPFPLSAGLIGTVTDSIIYGTTLFLSRTPNAVSVQTTPTNSATPDCTA</sequence>
<reference evidence="4" key="1">
    <citation type="journal article" date="2021" name="Syst. Appl. Microbiol.">
        <title>Roseomonas hellenica sp. nov., isolated from roots of wild-growing Alkanna tinctoria.</title>
        <authorList>
            <person name="Rat A."/>
            <person name="Naranjo H.D."/>
            <person name="Lebbe L."/>
            <person name="Cnockaert M."/>
            <person name="Krigas N."/>
            <person name="Grigoriadou K."/>
            <person name="Maloupa E."/>
            <person name="Willems A."/>
        </authorList>
    </citation>
    <scope>NUCLEOTIDE SEQUENCE [LARGE SCALE GENOMIC DNA]</scope>
    <source>
        <strain evidence="4">LMG 31159</strain>
    </source>
</reference>
<keyword evidence="1" id="KW-0812">Transmembrane</keyword>
<name>A0ABS5EHC9_9PROT</name>
<accession>A0ABS5EHC9</accession>
<evidence type="ECO:0000256" key="1">
    <source>
        <dbReference type="SAM" id="Phobius"/>
    </source>
</evidence>
<keyword evidence="1" id="KW-1133">Transmembrane helix</keyword>
<dbReference type="Pfam" id="PF07811">
    <property type="entry name" value="TadE"/>
    <property type="match status" value="1"/>
</dbReference>
<dbReference type="Proteomes" id="UP000698752">
    <property type="component" value="Unassembled WGS sequence"/>
</dbReference>
<keyword evidence="4" id="KW-1185">Reference proteome</keyword>